<comment type="caution">
    <text evidence="1">The sequence shown here is derived from an EMBL/GenBank/DDBJ whole genome shotgun (WGS) entry which is preliminary data.</text>
</comment>
<dbReference type="EMBL" id="VUJU01012382">
    <property type="protein sequence ID" value="KAF0707841.1"/>
    <property type="molecule type" value="Genomic_DNA"/>
</dbReference>
<keyword evidence="2" id="KW-1185">Reference proteome</keyword>
<evidence type="ECO:0000313" key="2">
    <source>
        <dbReference type="Proteomes" id="UP000478052"/>
    </source>
</evidence>
<proteinExistence type="predicted"/>
<dbReference type="OrthoDB" id="7574697at2759"/>
<gene>
    <name evidence="1" type="ORF">FWK35_00038867</name>
</gene>
<protein>
    <submittedName>
        <fullName evidence="1">THAP-type domain-containing protein</fullName>
    </submittedName>
</protein>
<evidence type="ECO:0000313" key="1">
    <source>
        <dbReference type="EMBL" id="KAF0707841.1"/>
    </source>
</evidence>
<feature type="non-terminal residue" evidence="1">
    <location>
        <position position="43"/>
    </location>
</feature>
<name>A0A6G0VSS7_APHCR</name>
<accession>A0A6G0VSS7</accession>
<sequence length="43" mass="5084">MPVCIFEGCMSGSKKKNIIKDKNVHLHRFLKNIDLRNKWISQI</sequence>
<dbReference type="AlphaFoldDB" id="A0A6G0VSS7"/>
<organism evidence="1 2">
    <name type="scientific">Aphis craccivora</name>
    <name type="common">Cowpea aphid</name>
    <dbReference type="NCBI Taxonomy" id="307492"/>
    <lineage>
        <taxon>Eukaryota</taxon>
        <taxon>Metazoa</taxon>
        <taxon>Ecdysozoa</taxon>
        <taxon>Arthropoda</taxon>
        <taxon>Hexapoda</taxon>
        <taxon>Insecta</taxon>
        <taxon>Pterygota</taxon>
        <taxon>Neoptera</taxon>
        <taxon>Paraneoptera</taxon>
        <taxon>Hemiptera</taxon>
        <taxon>Sternorrhyncha</taxon>
        <taxon>Aphidomorpha</taxon>
        <taxon>Aphidoidea</taxon>
        <taxon>Aphididae</taxon>
        <taxon>Aphidini</taxon>
        <taxon>Aphis</taxon>
        <taxon>Aphis</taxon>
    </lineage>
</organism>
<dbReference type="Proteomes" id="UP000478052">
    <property type="component" value="Unassembled WGS sequence"/>
</dbReference>
<reference evidence="1 2" key="1">
    <citation type="submission" date="2019-08" db="EMBL/GenBank/DDBJ databases">
        <title>Whole genome of Aphis craccivora.</title>
        <authorList>
            <person name="Voronova N.V."/>
            <person name="Shulinski R.S."/>
            <person name="Bandarenka Y.V."/>
            <person name="Zhorov D.G."/>
            <person name="Warner D."/>
        </authorList>
    </citation>
    <scope>NUCLEOTIDE SEQUENCE [LARGE SCALE GENOMIC DNA]</scope>
    <source>
        <strain evidence="1">180601</strain>
        <tissue evidence="1">Whole Body</tissue>
    </source>
</reference>